<evidence type="ECO:0000313" key="3">
    <source>
        <dbReference type="Proteomes" id="UP001174196"/>
    </source>
</evidence>
<dbReference type="RefSeq" id="WP_301240323.1">
    <property type="nucleotide sequence ID" value="NZ_JANRHH010000054.1"/>
</dbReference>
<evidence type="ECO:0000313" key="2">
    <source>
        <dbReference type="EMBL" id="MDN4595267.1"/>
    </source>
</evidence>
<dbReference type="Proteomes" id="UP001174196">
    <property type="component" value="Unassembled WGS sequence"/>
</dbReference>
<reference evidence="2" key="1">
    <citation type="submission" date="2022-08" db="EMBL/GenBank/DDBJ databases">
        <title>Polycladomyces zharkentsis sp. nov., a novel thermophilic CMC and starch-degrading bacterium isolated from a geothermal spring in Kazakhstan.</title>
        <authorList>
            <person name="Mashzhan A."/>
            <person name="Kistaubaeva A."/>
            <person name="Javier-Lopez R."/>
            <person name="Birkeland N.-K."/>
        </authorList>
    </citation>
    <scope>NUCLEOTIDE SEQUENCE</scope>
    <source>
        <strain evidence="2">KSR 13</strain>
    </source>
</reference>
<dbReference type="EMBL" id="JANRHH010000054">
    <property type="protein sequence ID" value="MDN4595267.1"/>
    <property type="molecule type" value="Genomic_DNA"/>
</dbReference>
<sequence length="52" mass="5849">MTHRKGQPEKGSRFVDKTDKEPPISIDGHKPPRMWDGDVKASEETPDSLTSK</sequence>
<organism evidence="2 3">
    <name type="scientific">Polycladomyces subterraneus</name>
    <dbReference type="NCBI Taxonomy" id="1016997"/>
    <lineage>
        <taxon>Bacteria</taxon>
        <taxon>Bacillati</taxon>
        <taxon>Bacillota</taxon>
        <taxon>Bacilli</taxon>
        <taxon>Bacillales</taxon>
        <taxon>Thermoactinomycetaceae</taxon>
        <taxon>Polycladomyces</taxon>
    </lineage>
</organism>
<evidence type="ECO:0008006" key="4">
    <source>
        <dbReference type="Google" id="ProtNLM"/>
    </source>
</evidence>
<evidence type="ECO:0000256" key="1">
    <source>
        <dbReference type="SAM" id="MobiDB-lite"/>
    </source>
</evidence>
<keyword evidence="3" id="KW-1185">Reference proteome</keyword>
<protein>
    <recommendedName>
        <fullName evidence="4">Hyaluronan/mRNA-binding protein domain-containing protein</fullName>
    </recommendedName>
</protein>
<name>A0ABT8IR69_9BACL</name>
<proteinExistence type="predicted"/>
<feature type="region of interest" description="Disordered" evidence="1">
    <location>
        <begin position="1"/>
        <end position="52"/>
    </location>
</feature>
<accession>A0ABT8IR69</accession>
<gene>
    <name evidence="2" type="ORF">NWF35_15490</name>
</gene>
<comment type="caution">
    <text evidence="2">The sequence shown here is derived from an EMBL/GenBank/DDBJ whole genome shotgun (WGS) entry which is preliminary data.</text>
</comment>
<feature type="compositionally biased region" description="Basic and acidic residues" evidence="1">
    <location>
        <begin position="1"/>
        <end position="43"/>
    </location>
</feature>